<evidence type="ECO:0000313" key="5">
    <source>
        <dbReference type="Proteomes" id="UP000269438"/>
    </source>
</evidence>
<dbReference type="RefSeq" id="WP_121689161.1">
    <property type="nucleotide sequence ID" value="NZ_RCUY01000013.1"/>
</dbReference>
<evidence type="ECO:0000256" key="1">
    <source>
        <dbReference type="ARBA" id="ARBA00023125"/>
    </source>
</evidence>
<name>A0A3L7AIA9_9MICO</name>
<feature type="DNA-binding region" description="H-T-H motif" evidence="2">
    <location>
        <begin position="33"/>
        <end position="52"/>
    </location>
</feature>
<evidence type="ECO:0000313" key="4">
    <source>
        <dbReference type="EMBL" id="RLP80223.1"/>
    </source>
</evidence>
<evidence type="ECO:0000259" key="3">
    <source>
        <dbReference type="PROSITE" id="PS50977"/>
    </source>
</evidence>
<dbReference type="SUPFAM" id="SSF46689">
    <property type="entry name" value="Homeodomain-like"/>
    <property type="match status" value="1"/>
</dbReference>
<dbReference type="PANTHER" id="PTHR30055:SF209">
    <property type="entry name" value="POSSIBLE TRANSCRIPTIONAL REGULATORY PROTEIN (PROBABLY TETR-FAMILY)"/>
    <property type="match status" value="1"/>
</dbReference>
<gene>
    <name evidence="4" type="ORF">D9V34_14250</name>
</gene>
<proteinExistence type="predicted"/>
<dbReference type="GO" id="GO:0000976">
    <property type="term" value="F:transcription cis-regulatory region binding"/>
    <property type="evidence" value="ECO:0007669"/>
    <property type="project" value="TreeGrafter"/>
</dbReference>
<dbReference type="GO" id="GO:0003700">
    <property type="term" value="F:DNA-binding transcription factor activity"/>
    <property type="evidence" value="ECO:0007669"/>
    <property type="project" value="TreeGrafter"/>
</dbReference>
<protein>
    <submittedName>
        <fullName evidence="4">TetR/AcrR family transcriptional regulator</fullName>
    </submittedName>
</protein>
<reference evidence="4 5" key="1">
    <citation type="submission" date="2018-10" db="EMBL/GenBank/DDBJ databases">
        <authorList>
            <person name="Li J."/>
        </authorList>
    </citation>
    <scope>NUCLEOTIDE SEQUENCE [LARGE SCALE GENOMIC DNA]</scope>
    <source>
        <strain evidence="4 5">JCM 11654</strain>
    </source>
</reference>
<sequence length="191" mass="20716">MTSLRADAARNHAAILRATGELFDDAANPQSISMDEIAAAAGVGKGTLFRRFGDRQGLICAVVEERSKPFQAAVLSGPPPLGPGTPADERILAVLDAIITFKLETLRLSLASETVAADPYLLPIYTWCHTLLVSLLRELGRIEDPDFTAHMLLSPTRVDFLVHEIEVAHFNPEQIRARIRATVAALIRPAA</sequence>
<dbReference type="InterPro" id="IPR009057">
    <property type="entry name" value="Homeodomain-like_sf"/>
</dbReference>
<dbReference type="EMBL" id="RCUY01000013">
    <property type="protein sequence ID" value="RLP80223.1"/>
    <property type="molecule type" value="Genomic_DNA"/>
</dbReference>
<dbReference type="Pfam" id="PF00440">
    <property type="entry name" value="TetR_N"/>
    <property type="match status" value="1"/>
</dbReference>
<dbReference type="Proteomes" id="UP000269438">
    <property type="component" value="Unassembled WGS sequence"/>
</dbReference>
<keyword evidence="1 2" id="KW-0238">DNA-binding</keyword>
<dbReference type="InterPro" id="IPR050109">
    <property type="entry name" value="HTH-type_TetR-like_transc_reg"/>
</dbReference>
<dbReference type="Gene3D" id="1.10.357.10">
    <property type="entry name" value="Tetracycline Repressor, domain 2"/>
    <property type="match status" value="1"/>
</dbReference>
<feature type="domain" description="HTH tetR-type" evidence="3">
    <location>
        <begin position="9"/>
        <end position="70"/>
    </location>
</feature>
<dbReference type="OrthoDB" id="4542210at2"/>
<dbReference type="AlphaFoldDB" id="A0A3L7AIA9"/>
<keyword evidence="5" id="KW-1185">Reference proteome</keyword>
<dbReference type="InterPro" id="IPR001647">
    <property type="entry name" value="HTH_TetR"/>
</dbReference>
<organism evidence="4 5">
    <name type="scientific">Mycetocola lacteus</name>
    <dbReference type="NCBI Taxonomy" id="76637"/>
    <lineage>
        <taxon>Bacteria</taxon>
        <taxon>Bacillati</taxon>
        <taxon>Actinomycetota</taxon>
        <taxon>Actinomycetes</taxon>
        <taxon>Micrococcales</taxon>
        <taxon>Microbacteriaceae</taxon>
        <taxon>Mycetocola</taxon>
    </lineage>
</organism>
<comment type="caution">
    <text evidence="4">The sequence shown here is derived from an EMBL/GenBank/DDBJ whole genome shotgun (WGS) entry which is preliminary data.</text>
</comment>
<dbReference type="PANTHER" id="PTHR30055">
    <property type="entry name" value="HTH-TYPE TRANSCRIPTIONAL REGULATOR RUTR"/>
    <property type="match status" value="1"/>
</dbReference>
<evidence type="ECO:0000256" key="2">
    <source>
        <dbReference type="PROSITE-ProRule" id="PRU00335"/>
    </source>
</evidence>
<dbReference type="PROSITE" id="PS50977">
    <property type="entry name" value="HTH_TETR_2"/>
    <property type="match status" value="1"/>
</dbReference>
<accession>A0A3L7AIA9</accession>